<proteinExistence type="predicted"/>
<dbReference type="OrthoDB" id="2536440at2759"/>
<gene>
    <name evidence="1" type="ORF">L203_106235</name>
</gene>
<dbReference type="SUPFAM" id="SSF54631">
    <property type="entry name" value="CBS-domain pair"/>
    <property type="match status" value="1"/>
</dbReference>
<keyword evidence="2" id="KW-1185">Reference proteome</keyword>
<dbReference type="GeneID" id="91090443"/>
<dbReference type="RefSeq" id="XP_066071689.1">
    <property type="nucleotide sequence ID" value="XM_066215592.1"/>
</dbReference>
<dbReference type="KEGG" id="cdep:91090443"/>
<dbReference type="InterPro" id="IPR046342">
    <property type="entry name" value="CBS_dom_sf"/>
</dbReference>
<evidence type="ECO:0000313" key="2">
    <source>
        <dbReference type="Proteomes" id="UP000094043"/>
    </source>
</evidence>
<dbReference type="Proteomes" id="UP000094043">
    <property type="component" value="Chromosome 8"/>
</dbReference>
<dbReference type="PROSITE" id="PS51371">
    <property type="entry name" value="CBS"/>
    <property type="match status" value="1"/>
</dbReference>
<accession>A0A1E3IJG9</accession>
<sequence length="152" mass="17271">MSDKETTPKPTLKNYRGACIEDLQLPPAFCLPQDAPVISALEAAYEKEFDHLPILNYKRKPIGYLDIPLLKAKIGNDTVKQNESVSNYMTHFTLSKRSPSYVTITPLTSLEELESFFETRDVSFALVTDAERNWVLAVATREDLETFVKRRG</sequence>
<evidence type="ECO:0000313" key="1">
    <source>
        <dbReference type="EMBL" id="WVN90989.1"/>
    </source>
</evidence>
<dbReference type="Gene3D" id="3.10.580.10">
    <property type="entry name" value="CBS-domain"/>
    <property type="match status" value="1"/>
</dbReference>
<dbReference type="Pfam" id="PF00571">
    <property type="entry name" value="CBS"/>
    <property type="match status" value="1"/>
</dbReference>
<protein>
    <submittedName>
        <fullName evidence="1">Uncharacterized protein</fullName>
    </submittedName>
</protein>
<name>A0A1E3IJG9_9TREE</name>
<dbReference type="PANTHER" id="PTHR42115:SF1">
    <property type="entry name" value="BETA-SYNTHASE (BETA-THIONASE), PUTATIVE (AFU_ORTHOLOGUE AFUA_3G08420)-RELATED"/>
    <property type="match status" value="1"/>
</dbReference>
<reference evidence="1" key="1">
    <citation type="submission" date="2016-06" db="EMBL/GenBank/DDBJ databases">
        <authorList>
            <person name="Cuomo C."/>
            <person name="Litvintseva A."/>
            <person name="Heitman J."/>
            <person name="Chen Y."/>
            <person name="Sun S."/>
            <person name="Springer D."/>
            <person name="Dromer F."/>
            <person name="Young S."/>
            <person name="Zeng Q."/>
            <person name="Chapman S."/>
            <person name="Gujja S."/>
            <person name="Saif S."/>
            <person name="Birren B."/>
        </authorList>
    </citation>
    <scope>NUCLEOTIDE SEQUENCE</scope>
    <source>
        <strain evidence="1">CBS 7841</strain>
    </source>
</reference>
<organism evidence="1 2">
    <name type="scientific">Cryptococcus depauperatus CBS 7841</name>
    <dbReference type="NCBI Taxonomy" id="1295531"/>
    <lineage>
        <taxon>Eukaryota</taxon>
        <taxon>Fungi</taxon>
        <taxon>Dikarya</taxon>
        <taxon>Basidiomycota</taxon>
        <taxon>Agaricomycotina</taxon>
        <taxon>Tremellomycetes</taxon>
        <taxon>Tremellales</taxon>
        <taxon>Cryptococcaceae</taxon>
        <taxon>Cryptococcus</taxon>
    </lineage>
</organism>
<dbReference type="VEuPathDB" id="FungiDB:L203_02763"/>
<dbReference type="EMBL" id="CP143791">
    <property type="protein sequence ID" value="WVN90989.1"/>
    <property type="molecule type" value="Genomic_DNA"/>
</dbReference>
<dbReference type="InterPro" id="IPR000644">
    <property type="entry name" value="CBS_dom"/>
</dbReference>
<dbReference type="PANTHER" id="PTHR42115">
    <property type="entry name" value="BETA-SYNTHASE (BETA-THIONASE), PUTATIVE (AFU_ORTHOLOGUE AFUA_3G08420)-RELATED"/>
    <property type="match status" value="1"/>
</dbReference>
<reference evidence="1" key="2">
    <citation type="journal article" date="2022" name="Elife">
        <title>Obligate sexual reproduction of a homothallic fungus closely related to the Cryptococcus pathogenic species complex.</title>
        <authorList>
            <person name="Passer A.R."/>
            <person name="Clancey S.A."/>
            <person name="Shea T."/>
            <person name="David-Palma M."/>
            <person name="Averette A.F."/>
            <person name="Boekhout T."/>
            <person name="Porcel B.M."/>
            <person name="Nowrousian M."/>
            <person name="Cuomo C.A."/>
            <person name="Sun S."/>
            <person name="Heitman J."/>
            <person name="Coelho M.A."/>
        </authorList>
    </citation>
    <scope>NUCLEOTIDE SEQUENCE</scope>
    <source>
        <strain evidence="1">CBS 7841</strain>
    </source>
</reference>
<reference evidence="1" key="3">
    <citation type="submission" date="2024-01" db="EMBL/GenBank/DDBJ databases">
        <authorList>
            <person name="Coelho M.A."/>
            <person name="David-Palma M."/>
            <person name="Shea T."/>
            <person name="Sun S."/>
            <person name="Cuomo C.A."/>
            <person name="Heitman J."/>
        </authorList>
    </citation>
    <scope>NUCLEOTIDE SEQUENCE</scope>
    <source>
        <strain evidence="1">CBS 7841</strain>
    </source>
</reference>
<dbReference type="AlphaFoldDB" id="A0A1E3IJG9"/>